<keyword evidence="3" id="KW-0119">Carbohydrate metabolism</keyword>
<dbReference type="EMBL" id="BONQ01000058">
    <property type="protein sequence ID" value="GIG45909.1"/>
    <property type="molecule type" value="Genomic_DNA"/>
</dbReference>
<dbReference type="SUPFAM" id="SSF49785">
    <property type="entry name" value="Galactose-binding domain-like"/>
    <property type="match status" value="1"/>
</dbReference>
<reference evidence="6" key="1">
    <citation type="submission" date="2021-01" db="EMBL/GenBank/DDBJ databases">
        <title>Whole genome shotgun sequence of Dactylosporangium siamense NBRC 106093.</title>
        <authorList>
            <person name="Komaki H."/>
            <person name="Tamura T."/>
        </authorList>
    </citation>
    <scope>NUCLEOTIDE SEQUENCE</scope>
    <source>
        <strain evidence="6">NBRC 106093</strain>
    </source>
</reference>
<proteinExistence type="predicted"/>
<dbReference type="SUPFAM" id="SSF49265">
    <property type="entry name" value="Fibronectin type III"/>
    <property type="match status" value="1"/>
</dbReference>
<sequence length="337" mass="34682">MHRLTACLVLVGALIVAPPAASAAVPPPPDLLANSGFESAAHGQPLARWTCDAGTTAAWGGHSGQYSLTGTPTLTTTAECAQSVPVRPSATYALSGWVRGGYAFLGTELGGTWSPPSGQWTRLSVTFTTGPTTTAVRVHVHGWYAQAAFAADDLVLSGPDSRTTVPVPPIDLAPSETTSHSVRLTWTGSPGASRYRIHQDGVLRATTADSDPSVVVTGLAPGSSHVFAVSAVNTAGESALSGPVTANLMPAQDAPPYAPRSLIATTPAPGQVWLAWEAVQTAGDGYQVYRDGTRIAWSYGPAYLAVDVPAGEHTYEVTALNSAGESPRSNPVTVTAT</sequence>
<dbReference type="InterPro" id="IPR036116">
    <property type="entry name" value="FN3_sf"/>
</dbReference>
<evidence type="ECO:0000256" key="3">
    <source>
        <dbReference type="ARBA" id="ARBA00023326"/>
    </source>
</evidence>
<dbReference type="PROSITE" id="PS50853">
    <property type="entry name" value="FN3"/>
    <property type="match status" value="1"/>
</dbReference>
<evidence type="ECO:0000256" key="2">
    <source>
        <dbReference type="ARBA" id="ARBA00023295"/>
    </source>
</evidence>
<protein>
    <recommendedName>
        <fullName evidence="5">Fibronectin type-III domain-containing protein</fullName>
    </recommendedName>
</protein>
<gene>
    <name evidence="6" type="ORF">Dsi01nite_039500</name>
</gene>
<dbReference type="Gene3D" id="2.60.120.260">
    <property type="entry name" value="Galactose-binding domain-like"/>
    <property type="match status" value="1"/>
</dbReference>
<dbReference type="Proteomes" id="UP000660611">
    <property type="component" value="Unassembled WGS sequence"/>
</dbReference>
<dbReference type="InterPro" id="IPR003961">
    <property type="entry name" value="FN3_dom"/>
</dbReference>
<evidence type="ECO:0000259" key="5">
    <source>
        <dbReference type="PROSITE" id="PS50853"/>
    </source>
</evidence>
<feature type="domain" description="Fibronectin type-III" evidence="5">
    <location>
        <begin position="168"/>
        <end position="251"/>
    </location>
</feature>
<keyword evidence="2" id="KW-0326">Glycosidase</keyword>
<dbReference type="InterPro" id="IPR003305">
    <property type="entry name" value="CenC_carb-bd"/>
</dbReference>
<evidence type="ECO:0000256" key="1">
    <source>
        <dbReference type="ARBA" id="ARBA00022801"/>
    </source>
</evidence>
<keyword evidence="4" id="KW-0732">Signal</keyword>
<feature type="signal peptide" evidence="4">
    <location>
        <begin position="1"/>
        <end position="23"/>
    </location>
</feature>
<accession>A0A919U7V9</accession>
<keyword evidence="1" id="KW-0378">Hydrolase</keyword>
<dbReference type="AlphaFoldDB" id="A0A919U7V9"/>
<keyword evidence="7" id="KW-1185">Reference proteome</keyword>
<dbReference type="GO" id="GO:0016798">
    <property type="term" value="F:hydrolase activity, acting on glycosyl bonds"/>
    <property type="evidence" value="ECO:0007669"/>
    <property type="project" value="UniProtKB-KW"/>
</dbReference>
<dbReference type="Pfam" id="PF02018">
    <property type="entry name" value="CBM_4_9"/>
    <property type="match status" value="1"/>
</dbReference>
<evidence type="ECO:0000313" key="7">
    <source>
        <dbReference type="Proteomes" id="UP000660611"/>
    </source>
</evidence>
<dbReference type="SMART" id="SM00060">
    <property type="entry name" value="FN3"/>
    <property type="match status" value="2"/>
</dbReference>
<evidence type="ECO:0000313" key="6">
    <source>
        <dbReference type="EMBL" id="GIG45909.1"/>
    </source>
</evidence>
<keyword evidence="3" id="KW-0624">Polysaccharide degradation</keyword>
<name>A0A919U7V9_9ACTN</name>
<comment type="caution">
    <text evidence="6">The sequence shown here is derived from an EMBL/GenBank/DDBJ whole genome shotgun (WGS) entry which is preliminary data.</text>
</comment>
<dbReference type="Pfam" id="PF00041">
    <property type="entry name" value="fn3"/>
    <property type="match status" value="1"/>
</dbReference>
<evidence type="ECO:0000256" key="4">
    <source>
        <dbReference type="SAM" id="SignalP"/>
    </source>
</evidence>
<feature type="chain" id="PRO_5037564212" description="Fibronectin type-III domain-containing protein" evidence="4">
    <location>
        <begin position="24"/>
        <end position="337"/>
    </location>
</feature>
<dbReference type="Gene3D" id="2.60.40.10">
    <property type="entry name" value="Immunoglobulins"/>
    <property type="match status" value="2"/>
</dbReference>
<dbReference type="GO" id="GO:0000272">
    <property type="term" value="P:polysaccharide catabolic process"/>
    <property type="evidence" value="ECO:0007669"/>
    <property type="project" value="UniProtKB-KW"/>
</dbReference>
<dbReference type="RefSeq" id="WP_203847705.1">
    <property type="nucleotide sequence ID" value="NZ_BAAAVW010000012.1"/>
</dbReference>
<dbReference type="CDD" id="cd00063">
    <property type="entry name" value="FN3"/>
    <property type="match status" value="2"/>
</dbReference>
<dbReference type="InterPro" id="IPR013783">
    <property type="entry name" value="Ig-like_fold"/>
</dbReference>
<dbReference type="InterPro" id="IPR008979">
    <property type="entry name" value="Galactose-bd-like_sf"/>
</dbReference>
<organism evidence="6 7">
    <name type="scientific">Dactylosporangium siamense</name>
    <dbReference type="NCBI Taxonomy" id="685454"/>
    <lineage>
        <taxon>Bacteria</taxon>
        <taxon>Bacillati</taxon>
        <taxon>Actinomycetota</taxon>
        <taxon>Actinomycetes</taxon>
        <taxon>Micromonosporales</taxon>
        <taxon>Micromonosporaceae</taxon>
        <taxon>Dactylosporangium</taxon>
    </lineage>
</organism>